<feature type="chain" id="PRO_5023270447" description="Phosphatidylserine decarboxylase alpha chain" evidence="11">
    <location>
        <begin position="191"/>
        <end position="221"/>
    </location>
</feature>
<keyword evidence="6 11" id="KW-0865">Zymogen</keyword>
<dbReference type="EC" id="4.1.1.65" evidence="11"/>
<evidence type="ECO:0000256" key="2">
    <source>
        <dbReference type="ARBA" id="ARBA00022516"/>
    </source>
</evidence>
<dbReference type="HAMAP" id="MF_00664">
    <property type="entry name" value="PS_decarb_PSD_A"/>
    <property type="match status" value="1"/>
</dbReference>
<evidence type="ECO:0000256" key="1">
    <source>
        <dbReference type="ARBA" id="ARBA00022475"/>
    </source>
</evidence>
<comment type="cofactor">
    <cofactor evidence="11">
        <name>pyruvate</name>
        <dbReference type="ChEBI" id="CHEBI:15361"/>
    </cofactor>
    <text evidence="11">Binds 1 pyruvoyl group covalently per subunit.</text>
</comment>
<evidence type="ECO:0000256" key="10">
    <source>
        <dbReference type="ARBA" id="ARBA00023317"/>
    </source>
</evidence>
<name>A0A5B8XFX9_9RICK</name>
<dbReference type="UniPathway" id="UPA00558">
    <property type="reaction ID" value="UER00616"/>
</dbReference>
<keyword evidence="4 11" id="KW-0443">Lipid metabolism</keyword>
<dbReference type="RefSeq" id="WP_146820195.1">
    <property type="nucleotide sequence ID" value="NZ_CP029077.1"/>
</dbReference>
<dbReference type="InterPro" id="IPR003817">
    <property type="entry name" value="PS_Dcarbxylase"/>
</dbReference>
<proteinExistence type="inferred from homology"/>
<evidence type="ECO:0000313" key="13">
    <source>
        <dbReference type="EMBL" id="QED22887.1"/>
    </source>
</evidence>
<evidence type="ECO:0000256" key="3">
    <source>
        <dbReference type="ARBA" id="ARBA00022793"/>
    </source>
</evidence>
<comment type="pathway">
    <text evidence="11">Phospholipid metabolism; phosphatidylethanolamine biosynthesis; phosphatidylethanolamine from CDP-diacylglycerol: step 2/2.</text>
</comment>
<evidence type="ECO:0000256" key="8">
    <source>
        <dbReference type="ARBA" id="ARBA00023239"/>
    </source>
</evidence>
<comment type="similarity">
    <text evidence="11">Belongs to the phosphatidylserine decarboxylase family. PSD-A subfamily.</text>
</comment>
<evidence type="ECO:0000256" key="6">
    <source>
        <dbReference type="ARBA" id="ARBA00023145"/>
    </source>
</evidence>
<evidence type="ECO:0000256" key="7">
    <source>
        <dbReference type="ARBA" id="ARBA00023209"/>
    </source>
</evidence>
<feature type="modified residue" description="Pyruvic acid (Ser); by autocatalysis" evidence="11">
    <location>
        <position position="191"/>
    </location>
</feature>
<dbReference type="GO" id="GO:0004609">
    <property type="term" value="F:phosphatidylserine decarboxylase activity"/>
    <property type="evidence" value="ECO:0007669"/>
    <property type="project" value="UniProtKB-UniRule"/>
</dbReference>
<keyword evidence="3 11" id="KW-0210">Decarboxylase</keyword>
<keyword evidence="10 11" id="KW-0670">Pyruvate</keyword>
<dbReference type="OrthoDB" id="9790893at2"/>
<dbReference type="Proteomes" id="UP000321934">
    <property type="component" value="Chromosome"/>
</dbReference>
<dbReference type="EMBL" id="CP029077">
    <property type="protein sequence ID" value="QED22887.1"/>
    <property type="molecule type" value="Genomic_DNA"/>
</dbReference>
<evidence type="ECO:0000256" key="4">
    <source>
        <dbReference type="ARBA" id="ARBA00023098"/>
    </source>
</evidence>
<keyword evidence="12" id="KW-0812">Transmembrane</keyword>
<comment type="subcellular location">
    <subcellularLocation>
        <location evidence="11">Cell membrane</location>
        <topology evidence="11">Peripheral membrane protein</topology>
    </subcellularLocation>
</comment>
<evidence type="ECO:0000256" key="9">
    <source>
        <dbReference type="ARBA" id="ARBA00023264"/>
    </source>
</evidence>
<feature type="transmembrane region" description="Helical" evidence="12">
    <location>
        <begin position="20"/>
        <end position="53"/>
    </location>
</feature>
<keyword evidence="8 11" id="KW-0456">Lyase</keyword>
<protein>
    <recommendedName>
        <fullName evidence="11">Phosphatidylserine decarboxylase proenzyme</fullName>
        <ecNumber evidence="11">4.1.1.65</ecNumber>
    </recommendedName>
    <component>
        <recommendedName>
            <fullName evidence="11">Phosphatidylserine decarboxylase alpha chain</fullName>
        </recommendedName>
    </component>
    <component>
        <recommendedName>
            <fullName evidence="11">Phosphatidylserine decarboxylase beta chain</fullName>
        </recommendedName>
    </component>
</protein>
<keyword evidence="2 11" id="KW-0444">Lipid biosynthesis</keyword>
<dbReference type="GO" id="GO:0006646">
    <property type="term" value="P:phosphatidylethanolamine biosynthetic process"/>
    <property type="evidence" value="ECO:0007669"/>
    <property type="project" value="UniProtKB-UniRule"/>
</dbReference>
<feature type="chain" id="PRO_5023270448" description="Phosphatidylserine decarboxylase beta chain" evidence="11">
    <location>
        <begin position="1"/>
        <end position="190"/>
    </location>
</feature>
<accession>A0A5B8XFX9</accession>
<dbReference type="NCBIfam" id="NF003678">
    <property type="entry name" value="PRK05305.1-2"/>
    <property type="match status" value="1"/>
</dbReference>
<comment type="PTM">
    <text evidence="11">Is synthesized initially as an inactive proenzyme. Formation of the active enzyme involves a self-maturation process in which the active site pyruvoyl group is generated from an internal serine residue via an autocatalytic post-translational modification. Two non-identical subunits are generated from the proenzyme in this reaction, and the pyruvate is formed at the N-terminus of the alpha chain, which is derived from the carboxyl end of the proenzyme. The post-translation cleavage follows an unusual pathway, termed non-hydrolytic serinolysis, in which the side chain hydroxyl group of the serine supplies its oxygen atom to form the C-terminus of the beta chain, while the remainder of the serine residue undergoes an oxidative deamination to produce ammonia and the pyruvoyl prosthetic group on the alpha chain.</text>
</comment>
<evidence type="ECO:0000313" key="14">
    <source>
        <dbReference type="Proteomes" id="UP000321934"/>
    </source>
</evidence>
<dbReference type="PANTHER" id="PTHR35809">
    <property type="entry name" value="ARCHAETIDYLSERINE DECARBOXYLASE PROENZYME-RELATED"/>
    <property type="match status" value="1"/>
</dbReference>
<sequence length="221" mass="24391">MRFPIGDSYVISIHKEGERFVIMFAIATVILFFMNSVLCTISFFLTLCCIGFFRDPEKMIPKQSGIILAPGDGKVTKVAIVEAPAEIKSLAGQEMLKVSIFLSVFDIHVSRVPVGGKIIETNYIPGKFISAELEKSSAENERNAIVIQTENNDKIGCVQIAGLIARRIVSEAKDGMEYNIGDRYGIIRFGSRMDIYMPTKYIVNVVEGQITVGGETIIAKI</sequence>
<evidence type="ECO:0000256" key="11">
    <source>
        <dbReference type="HAMAP-Rule" id="MF_00664"/>
    </source>
</evidence>
<dbReference type="InterPro" id="IPR033175">
    <property type="entry name" value="PSD-A"/>
</dbReference>
<dbReference type="AlphaFoldDB" id="A0A5B8XFX9"/>
<comment type="subunit">
    <text evidence="11">Heterodimer of a large membrane-associated beta subunit and a small pyruvoyl-containing alpha subunit.</text>
</comment>
<keyword evidence="9 11" id="KW-1208">Phospholipid metabolism</keyword>
<gene>
    <name evidence="11" type="primary">psd</name>
    <name evidence="13" type="ORF">Deia_00073</name>
</gene>
<reference evidence="13 14" key="1">
    <citation type="journal article" date="2019" name="ISME J.">
        <title>Deianiraea, an extracellular bacterium associated with the ciliate Paramecium, suggests an alternative scenario for the evolution of Rickettsiales.</title>
        <authorList>
            <person name="Castelli M."/>
            <person name="Sabaneyeva E."/>
            <person name="Lanzoni O."/>
            <person name="Lebedeva N."/>
            <person name="Floriano A.M."/>
            <person name="Gaiarsa S."/>
            <person name="Benken K."/>
            <person name="Modeo L."/>
            <person name="Bandi C."/>
            <person name="Potekhin A."/>
            <person name="Sassera D."/>
            <person name="Petroni G."/>
        </authorList>
    </citation>
    <scope>NUCLEOTIDE SEQUENCE [LARGE SCALE GENOMIC DNA]</scope>
    <source>
        <strain evidence="13">CyL4-1</strain>
    </source>
</reference>
<keyword evidence="12" id="KW-1133">Transmembrane helix</keyword>
<comment type="function">
    <text evidence="11">Catalyzes the formation of phosphatidylethanolamine (PtdEtn) from phosphatidylserine (PtdSer).</text>
</comment>
<dbReference type="Pfam" id="PF02666">
    <property type="entry name" value="PS_Dcarbxylase"/>
    <property type="match status" value="1"/>
</dbReference>
<feature type="active site" description="Schiff-base intermediate with substrate; via pyruvic acid" evidence="11">
    <location>
        <position position="191"/>
    </location>
</feature>
<dbReference type="GO" id="GO:0005886">
    <property type="term" value="C:plasma membrane"/>
    <property type="evidence" value="ECO:0007669"/>
    <property type="project" value="UniProtKB-SubCell"/>
</dbReference>
<comment type="catalytic activity">
    <reaction evidence="11">
        <text>a 1,2-diacyl-sn-glycero-3-phospho-L-serine + H(+) = a 1,2-diacyl-sn-glycero-3-phosphoethanolamine + CO2</text>
        <dbReference type="Rhea" id="RHEA:20828"/>
        <dbReference type="ChEBI" id="CHEBI:15378"/>
        <dbReference type="ChEBI" id="CHEBI:16526"/>
        <dbReference type="ChEBI" id="CHEBI:57262"/>
        <dbReference type="ChEBI" id="CHEBI:64612"/>
        <dbReference type="EC" id="4.1.1.65"/>
    </reaction>
</comment>
<feature type="site" description="Cleavage (non-hydrolytic); by autocatalysis" evidence="11">
    <location>
        <begin position="190"/>
        <end position="191"/>
    </location>
</feature>
<keyword evidence="14" id="KW-1185">Reference proteome</keyword>
<evidence type="ECO:0000256" key="5">
    <source>
        <dbReference type="ARBA" id="ARBA00023136"/>
    </source>
</evidence>
<evidence type="ECO:0000256" key="12">
    <source>
        <dbReference type="SAM" id="Phobius"/>
    </source>
</evidence>
<organism evidence="13 14">
    <name type="scientific">Candidatus Deianiraea vastatrix</name>
    <dbReference type="NCBI Taxonomy" id="2163644"/>
    <lineage>
        <taxon>Bacteria</taxon>
        <taxon>Pseudomonadati</taxon>
        <taxon>Pseudomonadota</taxon>
        <taxon>Alphaproteobacteria</taxon>
        <taxon>Rickettsiales</taxon>
        <taxon>Candidatus Deianiraeaceae</taxon>
        <taxon>Candidatus Deianiraea</taxon>
    </lineage>
</organism>
<dbReference type="NCBIfam" id="NF003679">
    <property type="entry name" value="PRK05305.1-3"/>
    <property type="match status" value="1"/>
</dbReference>
<dbReference type="PANTHER" id="PTHR35809:SF1">
    <property type="entry name" value="ARCHAETIDYLSERINE DECARBOXYLASE PROENZYME-RELATED"/>
    <property type="match status" value="1"/>
</dbReference>
<keyword evidence="7 11" id="KW-0594">Phospholipid biosynthesis</keyword>
<keyword evidence="5 11" id="KW-0472">Membrane</keyword>
<keyword evidence="1 11" id="KW-1003">Cell membrane</keyword>